<feature type="transmembrane region" description="Helical" evidence="1">
    <location>
        <begin position="14"/>
        <end position="38"/>
    </location>
</feature>
<evidence type="ECO:0000313" key="3">
    <source>
        <dbReference type="Proteomes" id="UP000800035"/>
    </source>
</evidence>
<keyword evidence="1" id="KW-0812">Transmembrane</keyword>
<keyword evidence="1" id="KW-1133">Transmembrane helix</keyword>
<dbReference type="EMBL" id="ML977013">
    <property type="protein sequence ID" value="KAF1951955.1"/>
    <property type="molecule type" value="Genomic_DNA"/>
</dbReference>
<proteinExistence type="predicted"/>
<sequence length="112" mass="12008">MFIPLLFFQVPRSIFSLLIPAIVIPVAIIPLKSLLVYVENSLGMIGYWSAASIGVNSNSYTEDEDACNDALQLPPVFAAMGAAVGCFGPVMPGRSPIWFYGTGCEVGGEYWG</sequence>
<dbReference type="Proteomes" id="UP000800035">
    <property type="component" value="Unassembled WGS sequence"/>
</dbReference>
<dbReference type="AlphaFoldDB" id="A0A6A5TGM5"/>
<name>A0A6A5TGM5_9PLEO</name>
<protein>
    <submittedName>
        <fullName evidence="2">Uncharacterized protein</fullName>
    </submittedName>
</protein>
<reference evidence="2" key="1">
    <citation type="journal article" date="2020" name="Stud. Mycol.">
        <title>101 Dothideomycetes genomes: a test case for predicting lifestyles and emergence of pathogens.</title>
        <authorList>
            <person name="Haridas S."/>
            <person name="Albert R."/>
            <person name="Binder M."/>
            <person name="Bloem J."/>
            <person name="Labutti K."/>
            <person name="Salamov A."/>
            <person name="Andreopoulos B."/>
            <person name="Baker S."/>
            <person name="Barry K."/>
            <person name="Bills G."/>
            <person name="Bluhm B."/>
            <person name="Cannon C."/>
            <person name="Castanera R."/>
            <person name="Culley D."/>
            <person name="Daum C."/>
            <person name="Ezra D."/>
            <person name="Gonzalez J."/>
            <person name="Henrissat B."/>
            <person name="Kuo A."/>
            <person name="Liang C."/>
            <person name="Lipzen A."/>
            <person name="Lutzoni F."/>
            <person name="Magnuson J."/>
            <person name="Mondo S."/>
            <person name="Nolan M."/>
            <person name="Ohm R."/>
            <person name="Pangilinan J."/>
            <person name="Park H.-J."/>
            <person name="Ramirez L."/>
            <person name="Alfaro M."/>
            <person name="Sun H."/>
            <person name="Tritt A."/>
            <person name="Yoshinaga Y."/>
            <person name="Zwiers L.-H."/>
            <person name="Turgeon B."/>
            <person name="Goodwin S."/>
            <person name="Spatafora J."/>
            <person name="Crous P."/>
            <person name="Grigoriev I."/>
        </authorList>
    </citation>
    <scope>NUCLEOTIDE SEQUENCE</scope>
    <source>
        <strain evidence="2">CBS 675.92</strain>
    </source>
</reference>
<evidence type="ECO:0000256" key="1">
    <source>
        <dbReference type="SAM" id="Phobius"/>
    </source>
</evidence>
<keyword evidence="1" id="KW-0472">Membrane</keyword>
<evidence type="ECO:0000313" key="2">
    <source>
        <dbReference type="EMBL" id="KAF1951955.1"/>
    </source>
</evidence>
<dbReference type="OrthoDB" id="5428495at2759"/>
<keyword evidence="3" id="KW-1185">Reference proteome</keyword>
<organism evidence="2 3">
    <name type="scientific">Byssothecium circinans</name>
    <dbReference type="NCBI Taxonomy" id="147558"/>
    <lineage>
        <taxon>Eukaryota</taxon>
        <taxon>Fungi</taxon>
        <taxon>Dikarya</taxon>
        <taxon>Ascomycota</taxon>
        <taxon>Pezizomycotina</taxon>
        <taxon>Dothideomycetes</taxon>
        <taxon>Pleosporomycetidae</taxon>
        <taxon>Pleosporales</taxon>
        <taxon>Massarineae</taxon>
        <taxon>Massarinaceae</taxon>
        <taxon>Byssothecium</taxon>
    </lineage>
</organism>
<accession>A0A6A5TGM5</accession>
<gene>
    <name evidence="2" type="ORF">CC80DRAFT_508314</name>
</gene>